<dbReference type="Proteomes" id="UP001598138">
    <property type="component" value="Unassembled WGS sequence"/>
</dbReference>
<feature type="chain" id="PRO_5044991832" description="Carboxylic ester hydrolase" evidence="3">
    <location>
        <begin position="19"/>
        <end position="502"/>
    </location>
</feature>
<dbReference type="EC" id="3.1.1.-" evidence="3"/>
<dbReference type="PROSITE" id="PS00122">
    <property type="entry name" value="CARBOXYLESTERASE_B_1"/>
    <property type="match status" value="1"/>
</dbReference>
<dbReference type="Pfam" id="PF00135">
    <property type="entry name" value="COesterase"/>
    <property type="match status" value="1"/>
</dbReference>
<accession>A0ABW6DGE6</accession>
<protein>
    <recommendedName>
        <fullName evidence="3">Carboxylic ester hydrolase</fullName>
        <ecNumber evidence="3">3.1.1.-</ecNumber>
    </recommendedName>
</protein>
<evidence type="ECO:0000256" key="3">
    <source>
        <dbReference type="RuleBase" id="RU361235"/>
    </source>
</evidence>
<proteinExistence type="inferred from homology"/>
<dbReference type="PROSITE" id="PS00941">
    <property type="entry name" value="CARBOXYLESTERASE_B_2"/>
    <property type="match status" value="1"/>
</dbReference>
<evidence type="ECO:0000313" key="6">
    <source>
        <dbReference type="Proteomes" id="UP001598138"/>
    </source>
</evidence>
<dbReference type="RefSeq" id="WP_377984018.1">
    <property type="nucleotide sequence ID" value="NZ_JBBKXZ010000004.1"/>
</dbReference>
<sequence>MKYIFTCLVLALTYTSIAQSPIVQTKSGRIAGLSNPETKINKFLGIPFAKTPIGDLRWKAPQAPEAWTGIRDTKSFSASPFQNKPAPFMYWSSEFLIPEAPISEDCLYLNVWAPQNTKQKKAVLVYFYGGGFRSGGSACPIYDGEATAQKDVIFVSINYRVGVFGFLAHPELSAEAPYKSSGNYALLDMIAGLQWIQANIEAFGGDPQKVTIAGQSAGAFAVNFLCASPLAKGLFKGAIAESGGSILPSPIRPAITRQQAEELGTKFATDLHVTSLAELRKLPDETIQKAAGGLSAPYTDGYVMPISIRDTYLQGKQNDVALLMGWNQDDKLMGKPAALDVYKGQLSSRYKLKADEVEAAYPVTKQGDINRDESFGVQVHSWAKLQNKSGKAPVFMYNFNRAVPGYDASTTFGAFHTGEVPYAYGNLAKVNRPWEETDRKLSNQMLSYFTNFTKTNNPNGASLPNWPRFENEGQQTQLLDIQVESKELPARKSLELLESLLN</sequence>
<comment type="similarity">
    <text evidence="1 3">Belongs to the type-B carboxylesterase/lipase family.</text>
</comment>
<dbReference type="EMBL" id="JBBKXZ010000004">
    <property type="protein sequence ID" value="MFD3395145.1"/>
    <property type="molecule type" value="Genomic_DNA"/>
</dbReference>
<keyword evidence="3" id="KW-0732">Signal</keyword>
<dbReference type="InterPro" id="IPR050309">
    <property type="entry name" value="Type-B_Carboxylest/Lipase"/>
</dbReference>
<dbReference type="InterPro" id="IPR029058">
    <property type="entry name" value="AB_hydrolase_fold"/>
</dbReference>
<comment type="caution">
    <text evidence="5">The sequence shown here is derived from an EMBL/GenBank/DDBJ whole genome shotgun (WGS) entry which is preliminary data.</text>
</comment>
<feature type="domain" description="Carboxylesterase type B" evidence="4">
    <location>
        <begin position="19"/>
        <end position="358"/>
    </location>
</feature>
<dbReference type="PANTHER" id="PTHR11559">
    <property type="entry name" value="CARBOXYLESTERASE"/>
    <property type="match status" value="1"/>
</dbReference>
<organism evidence="5 6">
    <name type="scientific">Aquirufa avitistagni</name>
    <dbReference type="NCBI Taxonomy" id="3104728"/>
    <lineage>
        <taxon>Bacteria</taxon>
        <taxon>Pseudomonadati</taxon>
        <taxon>Bacteroidota</taxon>
        <taxon>Cytophagia</taxon>
        <taxon>Cytophagales</taxon>
        <taxon>Flectobacillaceae</taxon>
        <taxon>Aquirufa</taxon>
    </lineage>
</organism>
<feature type="signal peptide" evidence="3">
    <location>
        <begin position="1"/>
        <end position="18"/>
    </location>
</feature>
<dbReference type="SUPFAM" id="SSF53474">
    <property type="entry name" value="alpha/beta-Hydrolases"/>
    <property type="match status" value="1"/>
</dbReference>
<dbReference type="InterPro" id="IPR002018">
    <property type="entry name" value="CarbesteraseB"/>
</dbReference>
<evidence type="ECO:0000313" key="5">
    <source>
        <dbReference type="EMBL" id="MFD3395145.1"/>
    </source>
</evidence>
<dbReference type="Gene3D" id="3.40.50.1820">
    <property type="entry name" value="alpha/beta hydrolase"/>
    <property type="match status" value="1"/>
</dbReference>
<reference evidence="5 6" key="1">
    <citation type="submission" date="2024-03" db="EMBL/GenBank/DDBJ databases">
        <title>Aquirufa genome sequencing.</title>
        <authorList>
            <person name="Pitt A."/>
            <person name="Hahn M.W."/>
        </authorList>
    </citation>
    <scope>NUCLEOTIDE SEQUENCE [LARGE SCALE GENOMIC DNA]</scope>
    <source>
        <strain evidence="5 6">OSTEICH-129V</strain>
    </source>
</reference>
<evidence type="ECO:0000259" key="4">
    <source>
        <dbReference type="Pfam" id="PF00135"/>
    </source>
</evidence>
<evidence type="ECO:0000256" key="1">
    <source>
        <dbReference type="ARBA" id="ARBA00005964"/>
    </source>
</evidence>
<name>A0ABW6DGE6_9BACT</name>
<dbReference type="InterPro" id="IPR019819">
    <property type="entry name" value="Carboxylesterase_B_CS"/>
</dbReference>
<evidence type="ECO:0000256" key="2">
    <source>
        <dbReference type="ARBA" id="ARBA00022801"/>
    </source>
</evidence>
<dbReference type="InterPro" id="IPR019826">
    <property type="entry name" value="Carboxylesterase_B_AS"/>
</dbReference>
<keyword evidence="6" id="KW-1185">Reference proteome</keyword>
<gene>
    <name evidence="5" type="ORF">U0R10_10995</name>
</gene>
<keyword evidence="2 3" id="KW-0378">Hydrolase</keyword>